<evidence type="ECO:0000313" key="3">
    <source>
        <dbReference type="Proteomes" id="UP001568894"/>
    </source>
</evidence>
<proteinExistence type="predicted"/>
<comment type="caution">
    <text evidence="2">The sequence shown here is derived from an EMBL/GenBank/DDBJ whole genome shotgun (WGS) entry which is preliminary data.</text>
</comment>
<dbReference type="Proteomes" id="UP001568894">
    <property type="component" value="Unassembled WGS sequence"/>
</dbReference>
<protein>
    <recommendedName>
        <fullName evidence="4">D-lyxose ketol-isomerase</fullName>
    </recommendedName>
</protein>
<dbReference type="RefSeq" id="WP_371570488.1">
    <property type="nucleotide sequence ID" value="NZ_JASMRN010000008.1"/>
</dbReference>
<dbReference type="InterPro" id="IPR014710">
    <property type="entry name" value="RmlC-like_jellyroll"/>
</dbReference>
<evidence type="ECO:0000256" key="1">
    <source>
        <dbReference type="SAM" id="SignalP"/>
    </source>
</evidence>
<gene>
    <name evidence="2" type="ORF">QO192_11050</name>
</gene>
<dbReference type="EMBL" id="JASMRN010000008">
    <property type="protein sequence ID" value="MEZ7515816.1"/>
    <property type="molecule type" value="Genomic_DNA"/>
</dbReference>
<name>A0ABV4KDX4_9FLAO</name>
<keyword evidence="1" id="KW-0732">Signal</keyword>
<organism evidence="2 3">
    <name type="scientific">Flavobacterium frigidarium</name>
    <dbReference type="NCBI Taxonomy" id="99286"/>
    <lineage>
        <taxon>Bacteria</taxon>
        <taxon>Pseudomonadati</taxon>
        <taxon>Bacteroidota</taxon>
        <taxon>Flavobacteriia</taxon>
        <taxon>Flavobacteriales</taxon>
        <taxon>Flavobacteriaceae</taxon>
        <taxon>Flavobacterium</taxon>
    </lineage>
</organism>
<keyword evidence="3" id="KW-1185">Reference proteome</keyword>
<reference evidence="2 3" key="1">
    <citation type="submission" date="2023-05" db="EMBL/GenBank/DDBJ databases">
        <title>Adaptations of aquatic viruses from atmosphere-close ecosystems of the Central Arctic Ocean.</title>
        <authorList>
            <person name="Rahlff J."/>
            <person name="Holmfeldt K."/>
        </authorList>
    </citation>
    <scope>NUCLEOTIDE SEQUENCE [LARGE SCALE GENOMIC DNA]</scope>
    <source>
        <strain evidence="2 3">Arc14</strain>
    </source>
</reference>
<feature type="chain" id="PRO_5046947966" description="D-lyxose ketol-isomerase" evidence="1">
    <location>
        <begin position="24"/>
        <end position="224"/>
    </location>
</feature>
<accession>A0ABV4KDX4</accession>
<feature type="signal peptide" evidence="1">
    <location>
        <begin position="1"/>
        <end position="23"/>
    </location>
</feature>
<evidence type="ECO:0008006" key="4">
    <source>
        <dbReference type="Google" id="ProtNLM"/>
    </source>
</evidence>
<evidence type="ECO:0000313" key="2">
    <source>
        <dbReference type="EMBL" id="MEZ7515816.1"/>
    </source>
</evidence>
<sequence>MRKLLLLFTVSTLLLGEVSTAQTQTTAVTSTTKELTFTNEQFYDSNGTFLKEKAKDAIMELLAYHKYPVFPGMREKINVTDYNVGNFAKLGLSSLTFVNNEKDQYMLMELFVLPGQMLGEHKHLAASGNPAKMEGWLVKYGKSYIAGIGENNRDQFPQVVIPKEHWNGKVSSNNIIESNPGDFAQLKEKGSYHWQFGGPEGAILAEVANVHTAEGVKRPDPTME</sequence>
<dbReference type="Gene3D" id="2.60.120.10">
    <property type="entry name" value="Jelly Rolls"/>
    <property type="match status" value="1"/>
</dbReference>